<organism evidence="1 2">
    <name type="scientific">Candidatus Viadribacter manganicus</name>
    <dbReference type="NCBI Taxonomy" id="1759059"/>
    <lineage>
        <taxon>Bacteria</taxon>
        <taxon>Pseudomonadati</taxon>
        <taxon>Pseudomonadota</taxon>
        <taxon>Alphaproteobacteria</taxon>
        <taxon>Hyphomonadales</taxon>
        <taxon>Hyphomonadaceae</taxon>
        <taxon>Candidatus Viadribacter</taxon>
    </lineage>
</organism>
<reference evidence="1 2" key="1">
    <citation type="submission" date="2015-11" db="EMBL/GenBank/DDBJ databases">
        <title>Whole-Genome Sequence of Candidatus Oderbacter manganicum from the National Park Lower Oder Valley, Germany.</title>
        <authorList>
            <person name="Braun B."/>
            <person name="Liere K."/>
            <person name="Szewzyk U."/>
        </authorList>
    </citation>
    <scope>NUCLEOTIDE SEQUENCE [LARGE SCALE GENOMIC DNA]</scope>
    <source>
        <strain evidence="1 2">OTSz_A_272</strain>
    </source>
</reference>
<dbReference type="Proteomes" id="UP000092498">
    <property type="component" value="Chromosome"/>
</dbReference>
<dbReference type="AlphaFoldDB" id="A0A1B1AL03"/>
<dbReference type="EMBL" id="CP013244">
    <property type="protein sequence ID" value="ANP47252.1"/>
    <property type="molecule type" value="Genomic_DNA"/>
</dbReference>
<evidence type="ECO:0000313" key="1">
    <source>
        <dbReference type="EMBL" id="ANP47252.1"/>
    </source>
</evidence>
<proteinExistence type="predicted"/>
<name>A0A1B1AL03_9PROT</name>
<protein>
    <submittedName>
        <fullName evidence="1">Uncharacterized protein</fullName>
    </submittedName>
</protein>
<evidence type="ECO:0000313" key="2">
    <source>
        <dbReference type="Proteomes" id="UP000092498"/>
    </source>
</evidence>
<sequence>MEDGPFALASEIGGEPLVAACERDDLRDWALVKQRYAGREAVHTAIVSELSKYEARFDRIVIL</sequence>
<gene>
    <name evidence="1" type="ORF">ATE48_15660</name>
</gene>
<dbReference type="InParanoid" id="A0A1B1AL03"/>
<accession>A0A1B1AL03</accession>
<keyword evidence="2" id="KW-1185">Reference proteome</keyword>
<dbReference type="KEGG" id="cbot:ATE48_15660"/>